<dbReference type="InterPro" id="IPR043917">
    <property type="entry name" value="DUF5753"/>
</dbReference>
<reference evidence="2 3" key="1">
    <citation type="submission" date="2018-10" db="EMBL/GenBank/DDBJ databases">
        <title>Genomic Encyclopedia of Archaeal and Bacterial Type Strains, Phase II (KMG-II): from individual species to whole genera.</title>
        <authorList>
            <person name="Goeker M."/>
        </authorList>
    </citation>
    <scope>NUCLEOTIDE SEQUENCE [LARGE SCALE GENOMIC DNA]</scope>
    <source>
        <strain evidence="2 3">DSM 45657</strain>
    </source>
</reference>
<dbReference type="CDD" id="cd00093">
    <property type="entry name" value="HTH_XRE"/>
    <property type="match status" value="1"/>
</dbReference>
<dbReference type="InterPro" id="IPR001387">
    <property type="entry name" value="Cro/C1-type_HTH"/>
</dbReference>
<evidence type="ECO:0000313" key="2">
    <source>
        <dbReference type="EMBL" id="RLK61707.1"/>
    </source>
</evidence>
<gene>
    <name evidence="2" type="ORF">CLV68_2248</name>
</gene>
<dbReference type="RefSeq" id="WP_170224220.1">
    <property type="nucleotide sequence ID" value="NZ_RCDD01000001.1"/>
</dbReference>
<dbReference type="InterPro" id="IPR010982">
    <property type="entry name" value="Lambda_DNA-bd_dom_sf"/>
</dbReference>
<evidence type="ECO:0000313" key="3">
    <source>
        <dbReference type="Proteomes" id="UP000282454"/>
    </source>
</evidence>
<sequence>MPSGTHKPASPKDRALGAELRKLRNAAGLSLAAVCEVIDWKESTLSRVERGQRSLSPETVMALALIYKIPHEQRERLIAWSKETPSVGWWDRPPAGVPRELGALAAYESEAIRSTDWSPTIIPGLLQTPTYAKATLRGWEIAEREIAPRLAAREHRQDLLSRGNFEYTALIGVAALRNCLCGQAAFAEQLSHLLRVSRRDNITLRIVEEPTVLMVSGWYLMDFDYVGSALLIEHYDSSTFLFDHEVKPYTEAKRWLIKHALSAEESKDRLKSEIDRLPLGD</sequence>
<protein>
    <submittedName>
        <fullName evidence="2">Helix-turn-helix protein</fullName>
    </submittedName>
</protein>
<dbReference type="GO" id="GO:0003677">
    <property type="term" value="F:DNA binding"/>
    <property type="evidence" value="ECO:0007669"/>
    <property type="project" value="InterPro"/>
</dbReference>
<dbReference type="SMART" id="SM00530">
    <property type="entry name" value="HTH_XRE"/>
    <property type="match status" value="1"/>
</dbReference>
<dbReference type="AlphaFoldDB" id="A0A421BBH9"/>
<proteinExistence type="predicted"/>
<dbReference type="SUPFAM" id="SSF47413">
    <property type="entry name" value="lambda repressor-like DNA-binding domains"/>
    <property type="match status" value="1"/>
</dbReference>
<dbReference type="Pfam" id="PF19054">
    <property type="entry name" value="DUF5753"/>
    <property type="match status" value="1"/>
</dbReference>
<dbReference type="PROSITE" id="PS50943">
    <property type="entry name" value="HTH_CROC1"/>
    <property type="match status" value="1"/>
</dbReference>
<dbReference type="EMBL" id="RCDD01000001">
    <property type="protein sequence ID" value="RLK61707.1"/>
    <property type="molecule type" value="Genomic_DNA"/>
</dbReference>
<accession>A0A421BBH9</accession>
<dbReference type="Pfam" id="PF13560">
    <property type="entry name" value="HTH_31"/>
    <property type="match status" value="1"/>
</dbReference>
<name>A0A421BBH9_9PSEU</name>
<evidence type="ECO:0000259" key="1">
    <source>
        <dbReference type="PROSITE" id="PS50943"/>
    </source>
</evidence>
<dbReference type="Proteomes" id="UP000282454">
    <property type="component" value="Unassembled WGS sequence"/>
</dbReference>
<keyword evidence="3" id="KW-1185">Reference proteome</keyword>
<organism evidence="2 3">
    <name type="scientific">Actinokineospora cianjurensis</name>
    <dbReference type="NCBI Taxonomy" id="585224"/>
    <lineage>
        <taxon>Bacteria</taxon>
        <taxon>Bacillati</taxon>
        <taxon>Actinomycetota</taxon>
        <taxon>Actinomycetes</taxon>
        <taxon>Pseudonocardiales</taxon>
        <taxon>Pseudonocardiaceae</taxon>
        <taxon>Actinokineospora</taxon>
    </lineage>
</organism>
<dbReference type="Gene3D" id="1.10.260.40">
    <property type="entry name" value="lambda repressor-like DNA-binding domains"/>
    <property type="match status" value="1"/>
</dbReference>
<comment type="caution">
    <text evidence="2">The sequence shown here is derived from an EMBL/GenBank/DDBJ whole genome shotgun (WGS) entry which is preliminary data.</text>
</comment>
<feature type="domain" description="HTH cro/C1-type" evidence="1">
    <location>
        <begin position="20"/>
        <end position="74"/>
    </location>
</feature>